<dbReference type="PANTHER" id="PTHR42973:SF39">
    <property type="entry name" value="FAD-BINDING PCMH-TYPE DOMAIN-CONTAINING PROTEIN"/>
    <property type="match status" value="1"/>
</dbReference>
<comment type="cofactor">
    <cofactor evidence="1">
        <name>FAD</name>
        <dbReference type="ChEBI" id="CHEBI:57692"/>
    </cofactor>
</comment>
<dbReference type="InterPro" id="IPR012951">
    <property type="entry name" value="BBE"/>
</dbReference>
<dbReference type="Pfam" id="PF01565">
    <property type="entry name" value="FAD_binding_4"/>
    <property type="match status" value="1"/>
</dbReference>
<dbReference type="InterPro" id="IPR006094">
    <property type="entry name" value="Oxid_FAD_bind_N"/>
</dbReference>
<evidence type="ECO:0000256" key="4">
    <source>
        <dbReference type="ARBA" id="ARBA00022827"/>
    </source>
</evidence>
<proteinExistence type="inferred from homology"/>
<keyword evidence="8" id="KW-1185">Reference proteome</keyword>
<organism evidence="7 8">
    <name type="scientific">Catenuloplanes nepalensis</name>
    <dbReference type="NCBI Taxonomy" id="587533"/>
    <lineage>
        <taxon>Bacteria</taxon>
        <taxon>Bacillati</taxon>
        <taxon>Actinomycetota</taxon>
        <taxon>Actinomycetes</taxon>
        <taxon>Micromonosporales</taxon>
        <taxon>Micromonosporaceae</taxon>
        <taxon>Catenuloplanes</taxon>
    </lineage>
</organism>
<evidence type="ECO:0000256" key="5">
    <source>
        <dbReference type="ARBA" id="ARBA00023002"/>
    </source>
</evidence>
<keyword evidence="4" id="KW-0274">FAD</keyword>
<protein>
    <submittedName>
        <fullName evidence="7">FAD/FMN-containing dehydrogenase</fullName>
    </submittedName>
</protein>
<dbReference type="InterPro" id="IPR036318">
    <property type="entry name" value="FAD-bd_PCMH-like_sf"/>
</dbReference>
<dbReference type="Gene3D" id="3.30.43.10">
    <property type="entry name" value="Uridine Diphospho-n-acetylenolpyruvylglucosamine Reductase, domain 2"/>
    <property type="match status" value="1"/>
</dbReference>
<dbReference type="EMBL" id="JAUSRA010000001">
    <property type="protein sequence ID" value="MDP9793464.1"/>
    <property type="molecule type" value="Genomic_DNA"/>
</dbReference>
<comment type="similarity">
    <text evidence="2">Belongs to the oxygen-dependent FAD-linked oxidoreductase family.</text>
</comment>
<dbReference type="InterPro" id="IPR006093">
    <property type="entry name" value="Oxy_OxRdtase_FAD_BS"/>
</dbReference>
<dbReference type="SUPFAM" id="SSF56176">
    <property type="entry name" value="FAD-binding/transporter-associated domain-like"/>
    <property type="match status" value="1"/>
</dbReference>
<dbReference type="Proteomes" id="UP001240984">
    <property type="component" value="Unassembled WGS sequence"/>
</dbReference>
<dbReference type="PROSITE" id="PS00862">
    <property type="entry name" value="OX2_COVAL_FAD"/>
    <property type="match status" value="1"/>
</dbReference>
<dbReference type="Gene3D" id="3.30.465.10">
    <property type="match status" value="1"/>
</dbReference>
<dbReference type="InterPro" id="IPR016166">
    <property type="entry name" value="FAD-bd_PCMH"/>
</dbReference>
<gene>
    <name evidence="7" type="ORF">J2S43_001976</name>
</gene>
<name>A0ABT9MPV5_9ACTN</name>
<dbReference type="InterPro" id="IPR016167">
    <property type="entry name" value="FAD-bd_PCMH_sub1"/>
</dbReference>
<dbReference type="Gene3D" id="3.40.462.20">
    <property type="match status" value="1"/>
</dbReference>
<dbReference type="PROSITE" id="PS51387">
    <property type="entry name" value="FAD_PCMH"/>
    <property type="match status" value="1"/>
</dbReference>
<keyword evidence="5" id="KW-0560">Oxidoreductase</keyword>
<evidence type="ECO:0000256" key="2">
    <source>
        <dbReference type="ARBA" id="ARBA00005466"/>
    </source>
</evidence>
<dbReference type="InterPro" id="IPR050416">
    <property type="entry name" value="FAD-linked_Oxidoreductase"/>
</dbReference>
<evidence type="ECO:0000259" key="6">
    <source>
        <dbReference type="PROSITE" id="PS51387"/>
    </source>
</evidence>
<feature type="domain" description="FAD-binding PCMH-type" evidence="6">
    <location>
        <begin position="33"/>
        <end position="202"/>
    </location>
</feature>
<evidence type="ECO:0000256" key="3">
    <source>
        <dbReference type="ARBA" id="ARBA00022630"/>
    </source>
</evidence>
<sequence>MSTDTLAAQVTGPVLTPGDAGYEEETATWNIAMTGRPAVAVGATSVADVQAAVRYAAAQNLPVAVTATGHGQARPADGALLINLRRMNEIAIDAAAGTATVGAAVEVQNLVDAAAAHGLAPLAGSSPNVGVVGYTLGGGLSSTLGRTYGWAADHVRAAEIVTADGELRHIDADTEPDLFWAIRGGKGNFGVVTSLTVGLVPVTRMYAGGIFFDGADARPVIDAFRRLVADAPDALTSSVALFRFPPLPFVPEPLRGKLTVHLRFTYLGSAEEGAALLADARAAGTPLIDAVGEMPYTGFAAIHADPVDPIPAYEQGALLRDFPAEAADALLEAAGPGVETPVLAFEIRQLGGALSRAPEVPNAVGHRDAKFSVFAAAAGAPGMEKELREPLFGPVRALAPWATGGRQINFFSGYETEAADVATGYEPAAWERLRTIKTAVDPGNLFRVNHNIPPLG</sequence>
<dbReference type="InterPro" id="IPR016169">
    <property type="entry name" value="FAD-bd_PCMH_sub2"/>
</dbReference>
<dbReference type="PANTHER" id="PTHR42973">
    <property type="entry name" value="BINDING OXIDOREDUCTASE, PUTATIVE (AFU_ORTHOLOGUE AFUA_1G17690)-RELATED"/>
    <property type="match status" value="1"/>
</dbReference>
<dbReference type="Pfam" id="PF08031">
    <property type="entry name" value="BBE"/>
    <property type="match status" value="1"/>
</dbReference>
<evidence type="ECO:0000313" key="8">
    <source>
        <dbReference type="Proteomes" id="UP001240984"/>
    </source>
</evidence>
<dbReference type="RefSeq" id="WP_306828510.1">
    <property type="nucleotide sequence ID" value="NZ_JAUSRA010000001.1"/>
</dbReference>
<comment type="caution">
    <text evidence="7">The sequence shown here is derived from an EMBL/GenBank/DDBJ whole genome shotgun (WGS) entry which is preliminary data.</text>
</comment>
<keyword evidence="3" id="KW-0285">Flavoprotein</keyword>
<evidence type="ECO:0000313" key="7">
    <source>
        <dbReference type="EMBL" id="MDP9793464.1"/>
    </source>
</evidence>
<reference evidence="7 8" key="1">
    <citation type="submission" date="2023-07" db="EMBL/GenBank/DDBJ databases">
        <title>Sequencing the genomes of 1000 actinobacteria strains.</title>
        <authorList>
            <person name="Klenk H.-P."/>
        </authorList>
    </citation>
    <scope>NUCLEOTIDE SEQUENCE [LARGE SCALE GENOMIC DNA]</scope>
    <source>
        <strain evidence="7 8">DSM 44710</strain>
    </source>
</reference>
<evidence type="ECO:0000256" key="1">
    <source>
        <dbReference type="ARBA" id="ARBA00001974"/>
    </source>
</evidence>
<accession>A0ABT9MPV5</accession>